<dbReference type="CDD" id="cd14728">
    <property type="entry name" value="Ere-like"/>
    <property type="match status" value="1"/>
</dbReference>
<gene>
    <name evidence="1" type="ORF">EM808_27065</name>
</gene>
<sequence>MLIKINEHIENIQKHSKAFQGIDDLEPLIKEAGKAKYVLLGEATHGTAEFYSLRAEITKKLIQEHGFSFVAVEGDWPSCYEVNKYVKNDSTAANAREVLAHFNRWPTWMWANEEIIPLLDWLKSFNSNKEAGNKAGFYGLDVYSLWESMEAIVHYLQETKSPHVEKALKAIECFEPYNRKAQTYGMSAALLGESCREEILELLQAIQQANSKSGDFNEEEQLSLEINALVSKNAENYYKTMITDDQESWNIRDHHMVEALSHISSFYGSEAKGIIWEHNTHIGDARATTMEQEGLVNVGQITREKYGTENIFSVGFGTYSGTVIAGDKWGAPYEKMTLPKAMRGSWEEMLHRAGSHDKFFIFSQENKTLFEERVGHRAVGVVYHPEYEQYGNYVPSSISERYNSFIYVDKSTALSPLPVEVISD</sequence>
<dbReference type="InterPro" id="IPR014622">
    <property type="entry name" value="UCP036794_erythomycin"/>
</dbReference>
<dbReference type="Pfam" id="PF05139">
    <property type="entry name" value="Erythro_esteras"/>
    <property type="match status" value="1"/>
</dbReference>
<dbReference type="Gene3D" id="3.40.1660.10">
    <property type="entry name" value="EreA-like (biosynthetic domain)"/>
    <property type="match status" value="1"/>
</dbReference>
<dbReference type="EMBL" id="RZTZ01000024">
    <property type="protein sequence ID" value="RVT56643.1"/>
    <property type="molecule type" value="Genomic_DNA"/>
</dbReference>
<dbReference type="GO" id="GO:0046677">
    <property type="term" value="P:response to antibiotic"/>
    <property type="evidence" value="ECO:0007669"/>
    <property type="project" value="InterPro"/>
</dbReference>
<accession>A0A437K3E8</accession>
<dbReference type="InterPro" id="IPR007815">
    <property type="entry name" value="Emycin_Estase"/>
</dbReference>
<comment type="caution">
    <text evidence="1">The sequence shown here is derived from an EMBL/GenBank/DDBJ whole genome shotgun (WGS) entry which is preliminary data.</text>
</comment>
<keyword evidence="2" id="KW-1185">Reference proteome</keyword>
<name>A0A437K3E8_9BACI</name>
<dbReference type="Proteomes" id="UP000288024">
    <property type="component" value="Unassembled WGS sequence"/>
</dbReference>
<organism evidence="1 2">
    <name type="scientific">Niallia taxi</name>
    <dbReference type="NCBI Taxonomy" id="2499688"/>
    <lineage>
        <taxon>Bacteria</taxon>
        <taxon>Bacillati</taxon>
        <taxon>Bacillota</taxon>
        <taxon>Bacilli</taxon>
        <taxon>Bacillales</taxon>
        <taxon>Bacillaceae</taxon>
        <taxon>Niallia</taxon>
    </lineage>
</organism>
<evidence type="ECO:0000313" key="2">
    <source>
        <dbReference type="Proteomes" id="UP000288024"/>
    </source>
</evidence>
<evidence type="ECO:0000313" key="1">
    <source>
        <dbReference type="EMBL" id="RVT56643.1"/>
    </source>
</evidence>
<dbReference type="PANTHER" id="PTHR31299:SF0">
    <property type="entry name" value="ESTERASE, PUTATIVE (AFU_ORTHOLOGUE AFUA_1G05850)-RELATED"/>
    <property type="match status" value="1"/>
</dbReference>
<dbReference type="PANTHER" id="PTHR31299">
    <property type="entry name" value="ESTERASE, PUTATIVE (AFU_ORTHOLOGUE AFUA_1G05850)-RELATED"/>
    <property type="match status" value="1"/>
</dbReference>
<dbReference type="InterPro" id="IPR052036">
    <property type="entry name" value="Hydrolase/PRTase-associated"/>
</dbReference>
<dbReference type="Gene3D" id="3.30.1870.10">
    <property type="entry name" value="EreA-like, domain 2"/>
    <property type="match status" value="1"/>
</dbReference>
<dbReference type="Gene3D" id="1.20.1440.30">
    <property type="entry name" value="Biosynthetic Protein domain"/>
    <property type="match status" value="1"/>
</dbReference>
<protein>
    <submittedName>
        <fullName evidence="1">Erythromycin esterase family protein</fullName>
    </submittedName>
</protein>
<reference evidence="1 2" key="1">
    <citation type="submission" date="2019-01" db="EMBL/GenBank/DDBJ databases">
        <title>Bacillus sp. M5HDSG1-1, whole genome shotgun sequence.</title>
        <authorList>
            <person name="Tuo L."/>
        </authorList>
    </citation>
    <scope>NUCLEOTIDE SEQUENCE [LARGE SCALE GENOMIC DNA]</scope>
    <source>
        <strain evidence="1 2">M5HDSG1-1</strain>
    </source>
</reference>
<dbReference type="RefSeq" id="WP_127742742.1">
    <property type="nucleotide sequence ID" value="NZ_JARMUX010000018.1"/>
</dbReference>
<dbReference type="AlphaFoldDB" id="A0A437K3E8"/>
<proteinExistence type="predicted"/>
<dbReference type="SUPFAM" id="SSF159501">
    <property type="entry name" value="EreA/ChaN-like"/>
    <property type="match status" value="1"/>
</dbReference>
<dbReference type="PIRSF" id="PIRSF036794">
    <property type="entry name" value="UCP_erythr_ester"/>
    <property type="match status" value="1"/>
</dbReference>